<reference evidence="1 2" key="1">
    <citation type="submission" date="2014-11" db="EMBL/GenBank/DDBJ databases">
        <authorList>
            <person name="Wibberg Daniel"/>
        </authorList>
    </citation>
    <scope>NUCLEOTIDE SEQUENCE [LARGE SCALE GENOMIC DNA]</scope>
    <source>
        <strain evidence="1">Rhizoctonia solani AG1-IB 7/3/14</strain>
    </source>
</reference>
<dbReference type="AlphaFoldDB" id="A0A0B7FDI4"/>
<keyword evidence="2" id="KW-1185">Reference proteome</keyword>
<protein>
    <submittedName>
        <fullName evidence="1">Uncharacterized protein</fullName>
    </submittedName>
</protein>
<accession>A0A0B7FDI4</accession>
<evidence type="ECO:0000313" key="2">
    <source>
        <dbReference type="Proteomes" id="UP000059188"/>
    </source>
</evidence>
<evidence type="ECO:0000313" key="1">
    <source>
        <dbReference type="EMBL" id="CEL56071.1"/>
    </source>
</evidence>
<name>A0A0B7FDI4_THACB</name>
<dbReference type="EMBL" id="LN679119">
    <property type="protein sequence ID" value="CEL56071.1"/>
    <property type="molecule type" value="Genomic_DNA"/>
</dbReference>
<organism evidence="1 2">
    <name type="scientific">Thanatephorus cucumeris (strain AG1-IB / isolate 7/3/14)</name>
    <name type="common">Lettuce bottom rot fungus</name>
    <name type="synonym">Rhizoctonia solani</name>
    <dbReference type="NCBI Taxonomy" id="1108050"/>
    <lineage>
        <taxon>Eukaryota</taxon>
        <taxon>Fungi</taxon>
        <taxon>Dikarya</taxon>
        <taxon>Basidiomycota</taxon>
        <taxon>Agaricomycotina</taxon>
        <taxon>Agaricomycetes</taxon>
        <taxon>Cantharellales</taxon>
        <taxon>Ceratobasidiaceae</taxon>
        <taxon>Rhizoctonia</taxon>
        <taxon>Rhizoctonia solani AG-1</taxon>
    </lineage>
</organism>
<dbReference type="Proteomes" id="UP000059188">
    <property type="component" value="Unassembled WGS sequence"/>
</dbReference>
<proteinExistence type="predicted"/>
<gene>
    <name evidence="1" type="ORF">RSOLAG1IB_07524</name>
</gene>
<sequence length="183" mass="19990">MKIKSIVFVQPFPSNSRETRSSNTATVKLAPPPPATKITFLLSAGSTIPEDSPPYGPSIITLVWILELLRASALRARVKFPAARAYNKSPGEGCPRVFPTLRACDAGALAMVKGWDSHDRSPCSIRSLKVFNWYVGVNPRIHLPNMLPCSPSVINSVDLDSSHLIVDGSDCSRPDSHFPRTEH</sequence>